<gene>
    <name evidence="1" type="ORF">PISMIDRAFT_15409</name>
</gene>
<reference evidence="2" key="2">
    <citation type="submission" date="2015-01" db="EMBL/GenBank/DDBJ databases">
        <title>Evolutionary Origins and Diversification of the Mycorrhizal Mutualists.</title>
        <authorList>
            <consortium name="DOE Joint Genome Institute"/>
            <consortium name="Mycorrhizal Genomics Consortium"/>
            <person name="Kohler A."/>
            <person name="Kuo A."/>
            <person name="Nagy L.G."/>
            <person name="Floudas D."/>
            <person name="Copeland A."/>
            <person name="Barry K.W."/>
            <person name="Cichocki N."/>
            <person name="Veneault-Fourrey C."/>
            <person name="LaButti K."/>
            <person name="Lindquist E.A."/>
            <person name="Lipzen A."/>
            <person name="Lundell T."/>
            <person name="Morin E."/>
            <person name="Murat C."/>
            <person name="Riley R."/>
            <person name="Ohm R."/>
            <person name="Sun H."/>
            <person name="Tunlid A."/>
            <person name="Henrissat B."/>
            <person name="Grigoriev I.V."/>
            <person name="Hibbett D.S."/>
            <person name="Martin F."/>
        </authorList>
    </citation>
    <scope>NUCLEOTIDE SEQUENCE [LARGE SCALE GENOMIC DNA]</scope>
    <source>
        <strain evidence="2">441</strain>
    </source>
</reference>
<protein>
    <submittedName>
        <fullName evidence="1">Uncharacterized protein</fullName>
    </submittedName>
</protein>
<dbReference type="Proteomes" id="UP000054018">
    <property type="component" value="Unassembled WGS sequence"/>
</dbReference>
<dbReference type="EMBL" id="KN833839">
    <property type="protein sequence ID" value="KIK17080.1"/>
    <property type="molecule type" value="Genomic_DNA"/>
</dbReference>
<sequence>MTESTKYAPVFHIQDHTIRFAPPYGDEVTTIAWVSLILACEIRSVSSAFHTLATTRISHSYPLSWLVEATNYGLQSHT</sequence>
<name>A0A0C9XX78_9AGAM</name>
<keyword evidence="2" id="KW-1185">Reference proteome</keyword>
<organism evidence="1 2">
    <name type="scientific">Pisolithus microcarpus 441</name>
    <dbReference type="NCBI Taxonomy" id="765257"/>
    <lineage>
        <taxon>Eukaryota</taxon>
        <taxon>Fungi</taxon>
        <taxon>Dikarya</taxon>
        <taxon>Basidiomycota</taxon>
        <taxon>Agaricomycotina</taxon>
        <taxon>Agaricomycetes</taxon>
        <taxon>Agaricomycetidae</taxon>
        <taxon>Boletales</taxon>
        <taxon>Sclerodermatineae</taxon>
        <taxon>Pisolithaceae</taxon>
        <taxon>Pisolithus</taxon>
    </lineage>
</organism>
<evidence type="ECO:0000313" key="1">
    <source>
        <dbReference type="EMBL" id="KIK17080.1"/>
    </source>
</evidence>
<reference evidence="1 2" key="1">
    <citation type="submission" date="2014-04" db="EMBL/GenBank/DDBJ databases">
        <authorList>
            <consortium name="DOE Joint Genome Institute"/>
            <person name="Kuo A."/>
            <person name="Kohler A."/>
            <person name="Costa M.D."/>
            <person name="Nagy L.G."/>
            <person name="Floudas D."/>
            <person name="Copeland A."/>
            <person name="Barry K.W."/>
            <person name="Cichocki N."/>
            <person name="Veneault-Fourrey C."/>
            <person name="LaButti K."/>
            <person name="Lindquist E.A."/>
            <person name="Lipzen A."/>
            <person name="Lundell T."/>
            <person name="Morin E."/>
            <person name="Murat C."/>
            <person name="Sun H."/>
            <person name="Tunlid A."/>
            <person name="Henrissat B."/>
            <person name="Grigoriev I.V."/>
            <person name="Hibbett D.S."/>
            <person name="Martin F."/>
            <person name="Nordberg H.P."/>
            <person name="Cantor M.N."/>
            <person name="Hua S.X."/>
        </authorList>
    </citation>
    <scope>NUCLEOTIDE SEQUENCE [LARGE SCALE GENOMIC DNA]</scope>
    <source>
        <strain evidence="1 2">441</strain>
    </source>
</reference>
<accession>A0A0C9XX78</accession>
<dbReference type="AlphaFoldDB" id="A0A0C9XX78"/>
<proteinExistence type="predicted"/>
<dbReference type="HOGENOM" id="CLU_2622924_0_0_1"/>
<evidence type="ECO:0000313" key="2">
    <source>
        <dbReference type="Proteomes" id="UP000054018"/>
    </source>
</evidence>